<gene>
    <name evidence="10" type="ORF">PLXY2_LOCUS6905</name>
</gene>
<dbReference type="EMBL" id="CAJHNJ030000023">
    <property type="protein sequence ID" value="CAG9120091.1"/>
    <property type="molecule type" value="Genomic_DNA"/>
</dbReference>
<protein>
    <submittedName>
        <fullName evidence="10">(diamondback moth) hypothetical protein</fullName>
    </submittedName>
</protein>
<evidence type="ECO:0000256" key="2">
    <source>
        <dbReference type="ARBA" id="ARBA00022723"/>
    </source>
</evidence>
<evidence type="ECO:0000259" key="9">
    <source>
        <dbReference type="PROSITE" id="PS50157"/>
    </source>
</evidence>
<dbReference type="Gene3D" id="3.30.160.60">
    <property type="entry name" value="Classic Zinc Finger"/>
    <property type="match status" value="3"/>
</dbReference>
<evidence type="ECO:0000256" key="4">
    <source>
        <dbReference type="ARBA" id="ARBA00022771"/>
    </source>
</evidence>
<evidence type="ECO:0000256" key="7">
    <source>
        <dbReference type="PROSITE-ProRule" id="PRU00042"/>
    </source>
</evidence>
<comment type="caution">
    <text evidence="10">The sequence shown here is derived from an EMBL/GenBank/DDBJ whole genome shotgun (WGS) entry which is preliminary data.</text>
</comment>
<accession>A0A8S4EVF0</accession>
<feature type="compositionally biased region" description="Basic and acidic residues" evidence="8">
    <location>
        <begin position="237"/>
        <end position="254"/>
    </location>
</feature>
<dbReference type="GO" id="GO:0005634">
    <property type="term" value="C:nucleus"/>
    <property type="evidence" value="ECO:0007669"/>
    <property type="project" value="UniProtKB-SubCell"/>
</dbReference>
<evidence type="ECO:0000256" key="3">
    <source>
        <dbReference type="ARBA" id="ARBA00022737"/>
    </source>
</evidence>
<dbReference type="AlphaFoldDB" id="A0A8S4EVF0"/>
<dbReference type="GO" id="GO:0008270">
    <property type="term" value="F:zinc ion binding"/>
    <property type="evidence" value="ECO:0007669"/>
    <property type="project" value="UniProtKB-KW"/>
</dbReference>
<evidence type="ECO:0000256" key="5">
    <source>
        <dbReference type="ARBA" id="ARBA00022833"/>
    </source>
</evidence>
<keyword evidence="5" id="KW-0862">Zinc</keyword>
<dbReference type="PROSITE" id="PS50157">
    <property type="entry name" value="ZINC_FINGER_C2H2_2"/>
    <property type="match status" value="3"/>
</dbReference>
<dbReference type="PANTHER" id="PTHR24406">
    <property type="entry name" value="TRANSCRIPTIONAL REPRESSOR CTCFL-RELATED"/>
    <property type="match status" value="1"/>
</dbReference>
<dbReference type="Pfam" id="PF12874">
    <property type="entry name" value="zf-met"/>
    <property type="match status" value="1"/>
</dbReference>
<feature type="compositionally biased region" description="Basic residues" evidence="8">
    <location>
        <begin position="225"/>
        <end position="236"/>
    </location>
</feature>
<feature type="region of interest" description="Disordered" evidence="8">
    <location>
        <begin position="202"/>
        <end position="269"/>
    </location>
</feature>
<keyword evidence="6" id="KW-0539">Nucleus</keyword>
<dbReference type="InterPro" id="IPR050888">
    <property type="entry name" value="ZnF_C2H2-type_TF"/>
</dbReference>
<feature type="region of interest" description="Disordered" evidence="8">
    <location>
        <begin position="540"/>
        <end position="607"/>
    </location>
</feature>
<dbReference type="SMART" id="SM00355">
    <property type="entry name" value="ZnF_C2H2"/>
    <property type="match status" value="8"/>
</dbReference>
<feature type="domain" description="C2H2-type" evidence="9">
    <location>
        <begin position="468"/>
        <end position="498"/>
    </location>
</feature>
<dbReference type="InterPro" id="IPR036236">
    <property type="entry name" value="Znf_C2H2_sf"/>
</dbReference>
<proteinExistence type="predicted"/>
<reference evidence="10" key="1">
    <citation type="submission" date="2020-11" db="EMBL/GenBank/DDBJ databases">
        <authorList>
            <person name="Whiteford S."/>
        </authorList>
    </citation>
    <scope>NUCLEOTIDE SEQUENCE</scope>
</reference>
<feature type="domain" description="C2H2-type" evidence="9">
    <location>
        <begin position="384"/>
        <end position="407"/>
    </location>
</feature>
<sequence>MFQTPPQSCSTTINALNLDPQDNICWECRAILARAWKFVQLAHRSSTVLRCLSQIDKAPNYGQQGILVQSLSTLTQSKPKDTYNAIYRHVEEKHIQPETQVSNSSFIPHPWDLEDLNSQNQSPPHEPQKMSSVYQQMYVKEDVVQPKKEFMSVNCEFDMDCGVKQELDTTEEGAHAMPGVIVKEEPHTPHFTVVTIETSNKLTKSEAKHMKAKSNKLTASQEKQIKRKQNNIKKKSKPDIDDKSVKIFKEQAKDSDDDDDDGRNPQTEEQKEYVEKLLNEQEMLAFRERMKDFKFYKTSRHRCVKCIVSFASEKSLELHNTQHSEKLGSFVCRICEQRFSDSSVVDLHIKTHYKIYVCSACAFEHYQERSVKEHIKRSHDMRVKKCKKCNDEFVGQLTLRRHKRMVHNRVTCLICYKKLSTINMKRHMQMVHGEVEKLECPVCQRLCPGELRLKQHMKTHKQTGSEDAFCAECGIQFKNPYLLKSHIKFNKRHNGNDQLKYECDVCEKRTATKTAMQYHIEAEHLKLANYLCDICNRGGSRRPGSASFSARSKRKGSRGQSSTYWPTTEKDRSAWCQPQTPRRSSGIEEEEEAWENHQTKLKTEDKI</sequence>
<organism evidence="10 11">
    <name type="scientific">Plutella xylostella</name>
    <name type="common">Diamondback moth</name>
    <name type="synonym">Plutella maculipennis</name>
    <dbReference type="NCBI Taxonomy" id="51655"/>
    <lineage>
        <taxon>Eukaryota</taxon>
        <taxon>Metazoa</taxon>
        <taxon>Ecdysozoa</taxon>
        <taxon>Arthropoda</taxon>
        <taxon>Hexapoda</taxon>
        <taxon>Insecta</taxon>
        <taxon>Pterygota</taxon>
        <taxon>Neoptera</taxon>
        <taxon>Endopterygota</taxon>
        <taxon>Lepidoptera</taxon>
        <taxon>Glossata</taxon>
        <taxon>Ditrysia</taxon>
        <taxon>Yponomeutoidea</taxon>
        <taxon>Plutellidae</taxon>
        <taxon>Plutella</taxon>
    </lineage>
</organism>
<evidence type="ECO:0000256" key="1">
    <source>
        <dbReference type="ARBA" id="ARBA00004123"/>
    </source>
</evidence>
<evidence type="ECO:0000313" key="11">
    <source>
        <dbReference type="Proteomes" id="UP000653454"/>
    </source>
</evidence>
<dbReference type="InterPro" id="IPR013087">
    <property type="entry name" value="Znf_C2H2_type"/>
</dbReference>
<feature type="domain" description="C2H2-type" evidence="9">
    <location>
        <begin position="330"/>
        <end position="352"/>
    </location>
</feature>
<keyword evidence="11" id="KW-1185">Reference proteome</keyword>
<keyword evidence="2" id="KW-0479">Metal-binding</keyword>
<keyword evidence="3" id="KW-0677">Repeat</keyword>
<dbReference type="Proteomes" id="UP000653454">
    <property type="component" value="Unassembled WGS sequence"/>
</dbReference>
<keyword evidence="4 7" id="KW-0863">Zinc-finger</keyword>
<dbReference type="SUPFAM" id="SSF57667">
    <property type="entry name" value="beta-beta-alpha zinc fingers"/>
    <property type="match status" value="2"/>
</dbReference>
<feature type="compositionally biased region" description="Basic and acidic residues" evidence="8">
    <location>
        <begin position="594"/>
        <end position="607"/>
    </location>
</feature>
<name>A0A8S4EVF0_PLUXY</name>
<evidence type="ECO:0000256" key="8">
    <source>
        <dbReference type="SAM" id="MobiDB-lite"/>
    </source>
</evidence>
<comment type="subcellular location">
    <subcellularLocation>
        <location evidence="1">Nucleus</location>
    </subcellularLocation>
</comment>
<evidence type="ECO:0000313" key="10">
    <source>
        <dbReference type="EMBL" id="CAG9120091.1"/>
    </source>
</evidence>
<evidence type="ECO:0000256" key="6">
    <source>
        <dbReference type="ARBA" id="ARBA00023242"/>
    </source>
</evidence>
<dbReference type="PROSITE" id="PS00028">
    <property type="entry name" value="ZINC_FINGER_C2H2_1"/>
    <property type="match status" value="4"/>
</dbReference>